<dbReference type="CDD" id="cd07253">
    <property type="entry name" value="GLOD5"/>
    <property type="match status" value="1"/>
</dbReference>
<dbReference type="InterPro" id="IPR004360">
    <property type="entry name" value="Glyas_Fos-R_dOase_dom"/>
</dbReference>
<dbReference type="RefSeq" id="WP_006879676.1">
    <property type="nucleotide sequence ID" value="NZ_AEVS01000071.1"/>
</dbReference>
<gene>
    <name evidence="2" type="ORF">VIBR0546_13965</name>
</gene>
<dbReference type="Proteomes" id="UP000004371">
    <property type="component" value="Unassembled WGS sequence"/>
</dbReference>
<dbReference type="Pfam" id="PF00903">
    <property type="entry name" value="Glyoxalase"/>
    <property type="match status" value="1"/>
</dbReference>
<feature type="domain" description="VOC" evidence="1">
    <location>
        <begin position="4"/>
        <end position="121"/>
    </location>
</feature>
<dbReference type="GO" id="GO:0016829">
    <property type="term" value="F:lyase activity"/>
    <property type="evidence" value="ECO:0007669"/>
    <property type="project" value="UniProtKB-KW"/>
</dbReference>
<protein>
    <submittedName>
        <fullName evidence="2">Lactoylglutathione lyase</fullName>
    </submittedName>
</protein>
<dbReference type="AlphaFoldDB" id="E8LV12"/>
<dbReference type="STRING" id="945543.VIBR0546_13965"/>
<dbReference type="InterPro" id="IPR029068">
    <property type="entry name" value="Glyas_Bleomycin-R_OHBP_Dase"/>
</dbReference>
<accession>E8LV12</accession>
<proteinExistence type="predicted"/>
<dbReference type="PANTHER" id="PTHR21366:SF14">
    <property type="entry name" value="GLYOXALASE DOMAIN-CONTAINING PROTEIN 5"/>
    <property type="match status" value="1"/>
</dbReference>
<sequence>MISHIDHIVLTVADIERSVEFYKRVLHMEEISFANGRKAVKFGNQKINFQLLGQEPRNRAQVGSGDVCLITDWTLDEVQRHLSSENVEVVEGPVEKSGANGPIQSVYFVDPDLNLIEISVYS</sequence>
<dbReference type="InterPro" id="IPR050383">
    <property type="entry name" value="GlyoxalaseI/FosfomycinResist"/>
</dbReference>
<organism evidence="2 3">
    <name type="scientific">Vibrio brasiliensis LMG 20546</name>
    <dbReference type="NCBI Taxonomy" id="945543"/>
    <lineage>
        <taxon>Bacteria</taxon>
        <taxon>Pseudomonadati</taxon>
        <taxon>Pseudomonadota</taxon>
        <taxon>Gammaproteobacteria</taxon>
        <taxon>Vibrionales</taxon>
        <taxon>Vibrionaceae</taxon>
        <taxon>Vibrio</taxon>
        <taxon>Vibrio oreintalis group</taxon>
    </lineage>
</organism>
<comment type="caution">
    <text evidence="2">The sequence shown here is derived from an EMBL/GenBank/DDBJ whole genome shotgun (WGS) entry which is preliminary data.</text>
</comment>
<dbReference type="Gene3D" id="3.10.180.10">
    <property type="entry name" value="2,3-Dihydroxybiphenyl 1,2-Dioxygenase, domain 1"/>
    <property type="match status" value="1"/>
</dbReference>
<dbReference type="OrthoDB" id="9812656at2"/>
<dbReference type="PANTHER" id="PTHR21366">
    <property type="entry name" value="GLYOXALASE FAMILY PROTEIN"/>
    <property type="match status" value="1"/>
</dbReference>
<dbReference type="eggNOG" id="COG0346">
    <property type="taxonomic scope" value="Bacteria"/>
</dbReference>
<keyword evidence="2" id="KW-0456">Lyase</keyword>
<evidence type="ECO:0000313" key="3">
    <source>
        <dbReference type="Proteomes" id="UP000004371"/>
    </source>
</evidence>
<name>E8LV12_9VIBR</name>
<evidence type="ECO:0000313" key="2">
    <source>
        <dbReference type="EMBL" id="EGA65397.1"/>
    </source>
</evidence>
<dbReference type="InterPro" id="IPR037523">
    <property type="entry name" value="VOC_core"/>
</dbReference>
<keyword evidence="3" id="KW-1185">Reference proteome</keyword>
<dbReference type="EMBL" id="AEVS01000071">
    <property type="protein sequence ID" value="EGA65397.1"/>
    <property type="molecule type" value="Genomic_DNA"/>
</dbReference>
<dbReference type="SUPFAM" id="SSF54593">
    <property type="entry name" value="Glyoxalase/Bleomycin resistance protein/Dihydroxybiphenyl dioxygenase"/>
    <property type="match status" value="1"/>
</dbReference>
<dbReference type="PROSITE" id="PS51819">
    <property type="entry name" value="VOC"/>
    <property type="match status" value="1"/>
</dbReference>
<evidence type="ECO:0000259" key="1">
    <source>
        <dbReference type="PROSITE" id="PS51819"/>
    </source>
</evidence>
<reference evidence="2 3" key="1">
    <citation type="journal article" date="2012" name="Int. J. Syst. Evol. Microbiol.">
        <title>Vibrio caribbeanicus sp. nov., isolated from the marine sponge Scleritoderma cyanea.</title>
        <authorList>
            <person name="Hoffmann M."/>
            <person name="Monday S.R."/>
            <person name="Allard M.W."/>
            <person name="Strain E.A."/>
            <person name="Whittaker P."/>
            <person name="Naum M."/>
            <person name="McCarthy P.J."/>
            <person name="Lopez J.V."/>
            <person name="Fischer M."/>
            <person name="Brown E.W."/>
        </authorList>
    </citation>
    <scope>NUCLEOTIDE SEQUENCE [LARGE SCALE GENOMIC DNA]</scope>
    <source>
        <strain evidence="2 3">LMG 20546</strain>
    </source>
</reference>